<dbReference type="InterPro" id="IPR036047">
    <property type="entry name" value="F-box-like_dom_sf"/>
</dbReference>
<proteinExistence type="predicted"/>
<dbReference type="EMBL" id="JASBNA010000007">
    <property type="protein sequence ID" value="KAK7689725.1"/>
    <property type="molecule type" value="Genomic_DNA"/>
</dbReference>
<dbReference type="Gene3D" id="1.20.1280.50">
    <property type="match status" value="1"/>
</dbReference>
<feature type="compositionally biased region" description="Low complexity" evidence="1">
    <location>
        <begin position="1"/>
        <end position="14"/>
    </location>
</feature>
<dbReference type="SUPFAM" id="SSF81383">
    <property type="entry name" value="F-box domain"/>
    <property type="match status" value="1"/>
</dbReference>
<evidence type="ECO:0000313" key="3">
    <source>
        <dbReference type="EMBL" id="KAK7689725.1"/>
    </source>
</evidence>
<sequence length="567" mass="64818">MPRSRSYSTSSVPSNLQSSWSLQSRSVTPVDDQVEEPVNSSFIDPVPSDHNQPLEEPSSFDDPLSLLNMPSFPSLDNNTLPTFQEQTPAFFNESWDEWSPVGLDDTHFSPSQIPIPLIPPSIPLGGNYLLLPDPPYYPNTTPPQDHTAYFEPISQQNMQFSDSTLQAMPSSYFPLSATRHISNSASSPSFSDITYPPLLQGPSPDLTYLQYVANAQDWAGVQNLMLYRYGSWESLFQCLSSKYVAKRRFWIGCLPNEIYLMIISWLPYVDYSKTTSTPQRMLCQCALVCYEWLKIVRKTRIWYVPRPIYLVKPSLLRHSFSNGCLPNEIYDAIIDWVACCPWSPQKHLGVCAQVSYIWSKRARRHYNVNVILNDKNICTYAMFIHKHPSICSLVQSISLKDLYGEGKEYSVITQVMLLVHRLPNIKQLTLRNCLYNDVHPSIFKYAINKTIQSLGIDLNNVSLESCSNLTQFNYTTHNDFQTEDMLKQLQTITSTDIAYISISFTRDYDIDVKLWKRIDTLLTSPQFASLHKVTITQIYILPDSLTFQTDLLPKLHRCGILAVLNCT</sequence>
<protein>
    <recommendedName>
        <fullName evidence="2">F-box domain-containing protein</fullName>
    </recommendedName>
</protein>
<comment type="caution">
    <text evidence="3">The sequence shown here is derived from an EMBL/GenBank/DDBJ whole genome shotgun (WGS) entry which is preliminary data.</text>
</comment>
<name>A0AAW0GKW1_9APHY</name>
<evidence type="ECO:0000313" key="4">
    <source>
        <dbReference type="Proteomes" id="UP001385951"/>
    </source>
</evidence>
<feature type="region of interest" description="Disordered" evidence="1">
    <location>
        <begin position="1"/>
        <end position="60"/>
    </location>
</feature>
<dbReference type="Pfam" id="PF12937">
    <property type="entry name" value="F-box-like"/>
    <property type="match status" value="1"/>
</dbReference>
<feature type="compositionally biased region" description="Polar residues" evidence="1">
    <location>
        <begin position="15"/>
        <end position="27"/>
    </location>
</feature>
<dbReference type="SUPFAM" id="SSF52047">
    <property type="entry name" value="RNI-like"/>
    <property type="match status" value="1"/>
</dbReference>
<reference evidence="3 4" key="1">
    <citation type="submission" date="2022-09" db="EMBL/GenBank/DDBJ databases">
        <authorList>
            <person name="Palmer J.M."/>
        </authorList>
    </citation>
    <scope>NUCLEOTIDE SEQUENCE [LARGE SCALE GENOMIC DNA]</scope>
    <source>
        <strain evidence="3 4">DSM 7382</strain>
    </source>
</reference>
<evidence type="ECO:0000256" key="1">
    <source>
        <dbReference type="SAM" id="MobiDB-lite"/>
    </source>
</evidence>
<organism evidence="3 4">
    <name type="scientific">Cerrena zonata</name>
    <dbReference type="NCBI Taxonomy" id="2478898"/>
    <lineage>
        <taxon>Eukaryota</taxon>
        <taxon>Fungi</taxon>
        <taxon>Dikarya</taxon>
        <taxon>Basidiomycota</taxon>
        <taxon>Agaricomycotina</taxon>
        <taxon>Agaricomycetes</taxon>
        <taxon>Polyporales</taxon>
        <taxon>Cerrenaceae</taxon>
        <taxon>Cerrena</taxon>
    </lineage>
</organism>
<dbReference type="AlphaFoldDB" id="A0AAW0GKW1"/>
<dbReference type="Proteomes" id="UP001385951">
    <property type="component" value="Unassembled WGS sequence"/>
</dbReference>
<dbReference type="InterPro" id="IPR001810">
    <property type="entry name" value="F-box_dom"/>
</dbReference>
<keyword evidence="4" id="KW-1185">Reference proteome</keyword>
<accession>A0AAW0GKW1</accession>
<feature type="domain" description="F-box" evidence="2">
    <location>
        <begin position="252"/>
        <end position="303"/>
    </location>
</feature>
<gene>
    <name evidence="3" type="ORF">QCA50_006364</name>
</gene>
<evidence type="ECO:0000259" key="2">
    <source>
        <dbReference type="Pfam" id="PF12937"/>
    </source>
</evidence>